<organism evidence="1">
    <name type="scientific">Oryza punctata</name>
    <name type="common">Red rice</name>
    <dbReference type="NCBI Taxonomy" id="4537"/>
    <lineage>
        <taxon>Eukaryota</taxon>
        <taxon>Viridiplantae</taxon>
        <taxon>Streptophyta</taxon>
        <taxon>Embryophyta</taxon>
        <taxon>Tracheophyta</taxon>
        <taxon>Spermatophyta</taxon>
        <taxon>Magnoliopsida</taxon>
        <taxon>Liliopsida</taxon>
        <taxon>Poales</taxon>
        <taxon>Poaceae</taxon>
        <taxon>BOP clade</taxon>
        <taxon>Oryzoideae</taxon>
        <taxon>Oryzeae</taxon>
        <taxon>Oryzinae</taxon>
        <taxon>Oryza</taxon>
    </lineage>
</organism>
<dbReference type="Proteomes" id="UP000026962">
    <property type="component" value="Chromosome 7"/>
</dbReference>
<name>A0A0E0LGV3_ORYPU</name>
<dbReference type="Gramene" id="OPUNC07G02260.1">
    <property type="protein sequence ID" value="OPUNC07G02260.1"/>
    <property type="gene ID" value="OPUNC07G02260"/>
</dbReference>
<reference evidence="1" key="2">
    <citation type="submission" date="2018-05" db="EMBL/GenBank/DDBJ databases">
        <title>OpunRS2 (Oryza punctata Reference Sequence Version 2).</title>
        <authorList>
            <person name="Zhang J."/>
            <person name="Kudrna D."/>
            <person name="Lee S."/>
            <person name="Talag J."/>
            <person name="Welchert J."/>
            <person name="Wing R.A."/>
        </authorList>
    </citation>
    <scope>NUCLEOTIDE SEQUENCE [LARGE SCALE GENOMIC DNA]</scope>
</reference>
<dbReference type="HOGENOM" id="CLU_2487310_0_0_1"/>
<sequence length="87" mass="9421">MTVRQEAKFVGINSGSGISLSRYCMTCRILGLLLQIGFAHNSPSFKTRFTSSALWSPCNLTSSMLVSDPFCQYSTTQSTNIVGLSCA</sequence>
<evidence type="ECO:0000313" key="1">
    <source>
        <dbReference type="EnsemblPlants" id="OPUNC07G02260.1"/>
    </source>
</evidence>
<evidence type="ECO:0000313" key="2">
    <source>
        <dbReference type="Proteomes" id="UP000026962"/>
    </source>
</evidence>
<dbReference type="EnsemblPlants" id="OPUNC07G02260.1">
    <property type="protein sequence ID" value="OPUNC07G02260.1"/>
    <property type="gene ID" value="OPUNC07G02260"/>
</dbReference>
<dbReference type="AlphaFoldDB" id="A0A0E0LGV3"/>
<accession>A0A0E0LGV3</accession>
<reference evidence="1" key="1">
    <citation type="submission" date="2015-04" db="UniProtKB">
        <authorList>
            <consortium name="EnsemblPlants"/>
        </authorList>
    </citation>
    <scope>IDENTIFICATION</scope>
</reference>
<keyword evidence="2" id="KW-1185">Reference proteome</keyword>
<proteinExistence type="predicted"/>
<protein>
    <submittedName>
        <fullName evidence="1">Uncharacterized protein</fullName>
    </submittedName>
</protein>